<dbReference type="InterPro" id="IPR016024">
    <property type="entry name" value="ARM-type_fold"/>
</dbReference>
<dbReference type="GO" id="GO:0005643">
    <property type="term" value="C:nuclear pore"/>
    <property type="evidence" value="ECO:0007669"/>
    <property type="project" value="UniProtKB-SubCell"/>
</dbReference>
<dbReference type="PANTHER" id="PTHR31431:SF1">
    <property type="entry name" value="NUCLEOPORIN NUP188"/>
    <property type="match status" value="1"/>
</dbReference>
<feature type="domain" description="Nucleoporin Nup188 N-terminal" evidence="11">
    <location>
        <begin position="31"/>
        <end position="480"/>
    </location>
</feature>
<organism evidence="13 14">
    <name type="scientific">Sus scrofa</name>
    <name type="common">Pig</name>
    <dbReference type="NCBI Taxonomy" id="9823"/>
    <lineage>
        <taxon>Eukaryota</taxon>
        <taxon>Metazoa</taxon>
        <taxon>Chordata</taxon>
        <taxon>Craniata</taxon>
        <taxon>Vertebrata</taxon>
        <taxon>Euteleostomi</taxon>
        <taxon>Mammalia</taxon>
        <taxon>Eutheria</taxon>
        <taxon>Laurasiatheria</taxon>
        <taxon>Artiodactyla</taxon>
        <taxon>Suina</taxon>
        <taxon>Suidae</taxon>
        <taxon>Sus</taxon>
    </lineage>
</organism>
<evidence type="ECO:0000256" key="4">
    <source>
        <dbReference type="ARBA" id="ARBA00022927"/>
    </source>
</evidence>
<evidence type="ECO:0000259" key="11">
    <source>
        <dbReference type="Pfam" id="PF10487"/>
    </source>
</evidence>
<evidence type="ECO:0000256" key="9">
    <source>
        <dbReference type="ARBA" id="ARBA00040174"/>
    </source>
</evidence>
<accession>A0A8D1FEP7</accession>
<dbReference type="GO" id="GO:0017056">
    <property type="term" value="F:structural constituent of nuclear pore"/>
    <property type="evidence" value="ECO:0007669"/>
    <property type="project" value="InterPro"/>
</dbReference>
<dbReference type="InterPro" id="IPR018864">
    <property type="entry name" value="Nucleoporin_Nup188_N"/>
</dbReference>
<dbReference type="Pfam" id="PF21093">
    <property type="entry name" value="Nup188_N-subdom_III"/>
    <property type="match status" value="1"/>
</dbReference>
<evidence type="ECO:0000256" key="2">
    <source>
        <dbReference type="ARBA" id="ARBA00022448"/>
    </source>
</evidence>
<evidence type="ECO:0000256" key="1">
    <source>
        <dbReference type="ARBA" id="ARBA00004567"/>
    </source>
</evidence>
<dbReference type="GO" id="GO:0015031">
    <property type="term" value="P:protein transport"/>
    <property type="evidence" value="ECO:0007669"/>
    <property type="project" value="UniProtKB-KW"/>
</dbReference>
<dbReference type="Pfam" id="PF21094">
    <property type="entry name" value="Nup188_SH3-like"/>
    <property type="match status" value="1"/>
</dbReference>
<protein>
    <recommendedName>
        <fullName evidence="9">Nucleoporin NUP188</fullName>
    </recommendedName>
</protein>
<dbReference type="Ensembl" id="ENSSSCT00040084376.1">
    <property type="protein sequence ID" value="ENSSSCP00040036800.1"/>
    <property type="gene ID" value="ENSSSCG00040057331.1"/>
</dbReference>
<evidence type="ECO:0000256" key="6">
    <source>
        <dbReference type="ARBA" id="ARBA00023132"/>
    </source>
</evidence>
<evidence type="ECO:0000313" key="13">
    <source>
        <dbReference type="Ensembl" id="ENSSSCP00040036800.1"/>
    </source>
</evidence>
<comment type="subcellular location">
    <subcellularLocation>
        <location evidence="1">Nucleus</location>
        <location evidence="1">Nuclear pore complex</location>
    </subcellularLocation>
</comment>
<keyword evidence="5" id="KW-0811">Translocation</keyword>
<feature type="region of interest" description="Disordered" evidence="10">
    <location>
        <begin position="1256"/>
        <end position="1277"/>
    </location>
</feature>
<proteinExistence type="inferred from homology"/>
<dbReference type="InterPro" id="IPR048883">
    <property type="entry name" value="Nup188_N-subdom_III"/>
</dbReference>
<dbReference type="PANTHER" id="PTHR31431">
    <property type="entry name" value="NUCLEOPORIN NUP188 HOMOLOG"/>
    <property type="match status" value="1"/>
</dbReference>
<keyword evidence="3" id="KW-0509">mRNA transport</keyword>
<evidence type="ECO:0000256" key="7">
    <source>
        <dbReference type="ARBA" id="ARBA00023242"/>
    </source>
</evidence>
<sequence length="1840" mass="205528">MAAAATGPCVRSSRELWTILLGRSALRELNQIEAELNKHWQRLLEGLSYYKPPSPNSAEKVKANKDVASPLKELGLRISKFLGLDEEQSVQLLQCYLQEDYRGTRDSLKTVLQDERQSQALILKIADYYYEERTCILRCVLHLLTYFQDERHPYRVEYADCVDKLEKELVTKYRQQFEELYKTEAPTWETHGNLMTERQVSRWFVQCLREQSMLLEIIFLYYAYFEMAPSDLLVLTKMFKEQGFGSRQTNRHLVDESMDPFVDRIGYFSALILVEGMDIESLHKCALDDRRELHQFAQDGLICQDMDRLMLTFGDIPHHAPVLLAWALLRHTLNPEETGSVVRKIGGTAIQLNVFQYLTRLLRSLASGGNDCTTSTACMCVYGLLSFVLTSLELHTLGNQQDVIDTACEVLADPSLPELFWGTEPTSGLGIILDSVCGMFPHLLSPLLQLLRALVSGKSTAKKVYSFLDKMSFYNELYKHKPHDVVSHEDGTLWRRQTPKLLYPLGGQTNLRIPQGTVGQVMLDDRAYLVRWEYSYSSWTLFTCEIEMLLHVVSTADVIQHCQRVKPIIDLVHKVISTDLSIADCLLPITSRIYMLLQRLTTVISPPVDVIASCVNCLTVLAARNPAKVWTDLRHTGFLPFVAHQVSSMSQMISAEGMNAGGYGNLLMNSEQPQGEYGVTVAFLRLITTLVKGQLGSTQSQGLVPCVMFVLKEMLPSYHKWRYNSHGVREQIGCLILELIHAILNLCHETDLHSSHTPSLQSLCICSLAYTEAGQTVINIMGIGVDTIDMVMAAQPRSDGAEGLGQGQLLIKTVKLAFSVTNNVIRLKPPSNVVSPLEQALTQHGAHGNNLIAVLAKYIYHKHDPALPRLAIQLLKRLATVAPMSVYACLGSDAAAIRDAFLTRLQSKIEDMRIKVMILEFLTVAVETQPGLIELFLNLEVKDGSDGSKEFSLGVWSCLHAVLELIDSQQQDRYWCPPLLHRAAIAFLHALWQDRRDSAMLVLRTKPKFWENLTSPLFGTLSPPSETSEPSILETCALIMKIICLEIYYVVKGSLDQSLKDTLKKFSSEKRFAYWSGYVKSLAVHTADTEGSSCTSLLEYQMLVSAWRMFLIIAASHAEIMHLTDSAVRRRLFLDVLDGTKALLLVPASVTCLRLGSMMCTLLLILLRQWKRELGSVDEILGPLTEILEGVLQADQQLMEKTKAKVFSAFITVLQMKEMRVSDIPQYSQLVLNVCETLQEEVIALFDQTRHSLASGSAAEDKDSMETDDCSRPRHKDQRDGQVCVLGLHLAKELCEVDEDGDSWLQVTRRLPILPTLFTTLEVSLRMKQNLHFTEAALHLLLTLARTQQGATAVAGAGITQSICLPLLSVYQLSTNGTAQTPSASRKSLDAPSWPGVYRLSMSLMERLLKTLRYNFLTEALDFVGVHQERTLQVRGCPRLGGRGCSGLRLGSRDAVRSAGCPRPTCQVRGMGWDQLSWNLLVRNLSHNAMPPGATTSASEGRSRCGWSLCHLVSPCVPPSQCLNAVRTVQSLACLEEADHTVGFILQLSSFMKEWHFHLPQLMRDVQVNLGYLCQACTCLLHSRKMLQHYLQNKNGEGLPSAVAPRAQRPPTAAPSCSSSSSSKQPTPDTEAAEQRALHAVQYGLLKILSRTLAALRHFTPDVCQILLDQSLDLAEYNLLFSLSFTTPTFDSDVAPSFGTLLATVNVALNMLGELDKKKEPLTQAVGLSTQAEGTRTLKSLLLFTMENCFYLLISQAMRYLRDPAVHPRDKQRMKQELSSELSTLLSSLSRYFRRGAPSSPAAGVLPSPQGKSASVSKASPESQEPLIQLVQAFVRHVQR</sequence>
<dbReference type="Proteomes" id="UP000694722">
    <property type="component" value="Unplaced"/>
</dbReference>
<keyword evidence="2" id="KW-0813">Transport</keyword>
<evidence type="ECO:0000256" key="10">
    <source>
        <dbReference type="SAM" id="MobiDB-lite"/>
    </source>
</evidence>
<reference evidence="13" key="1">
    <citation type="submission" date="2025-08" db="UniProtKB">
        <authorList>
            <consortium name="Ensembl"/>
        </authorList>
    </citation>
    <scope>IDENTIFICATION</scope>
</reference>
<dbReference type="Pfam" id="PF10487">
    <property type="entry name" value="Nup188_N"/>
    <property type="match status" value="1"/>
</dbReference>
<evidence type="ECO:0000313" key="14">
    <source>
        <dbReference type="Proteomes" id="UP000694722"/>
    </source>
</evidence>
<comment type="similarity">
    <text evidence="8">Belongs to the Nup188 family.</text>
</comment>
<feature type="compositionally biased region" description="Polar residues" evidence="10">
    <location>
        <begin position="1810"/>
        <end position="1823"/>
    </location>
</feature>
<evidence type="ECO:0000256" key="5">
    <source>
        <dbReference type="ARBA" id="ARBA00023010"/>
    </source>
</evidence>
<evidence type="ECO:0000259" key="12">
    <source>
        <dbReference type="Pfam" id="PF21093"/>
    </source>
</evidence>
<evidence type="ECO:0000256" key="3">
    <source>
        <dbReference type="ARBA" id="ARBA00022816"/>
    </source>
</evidence>
<dbReference type="InterPro" id="IPR044840">
    <property type="entry name" value="Nup188"/>
</dbReference>
<evidence type="ECO:0000256" key="8">
    <source>
        <dbReference type="ARBA" id="ARBA00038387"/>
    </source>
</evidence>
<keyword evidence="7" id="KW-0539">Nucleus</keyword>
<dbReference type="SUPFAM" id="SSF48371">
    <property type="entry name" value="ARM repeat"/>
    <property type="match status" value="1"/>
</dbReference>
<feature type="compositionally biased region" description="Basic and acidic residues" evidence="10">
    <location>
        <begin position="1259"/>
        <end position="1277"/>
    </location>
</feature>
<name>A0A8D1FEP7_PIG</name>
<keyword evidence="6" id="KW-0906">Nuclear pore complex</keyword>
<dbReference type="GO" id="GO:0051028">
    <property type="term" value="P:mRNA transport"/>
    <property type="evidence" value="ECO:0007669"/>
    <property type="project" value="UniProtKB-KW"/>
</dbReference>
<feature type="region of interest" description="Disordered" evidence="10">
    <location>
        <begin position="1599"/>
        <end position="1633"/>
    </location>
</feature>
<feature type="region of interest" description="Disordered" evidence="10">
    <location>
        <begin position="1799"/>
        <end position="1824"/>
    </location>
</feature>
<keyword evidence="4" id="KW-0653">Protein transport</keyword>
<feature type="compositionally biased region" description="Low complexity" evidence="10">
    <location>
        <begin position="1602"/>
        <end position="1623"/>
    </location>
</feature>
<feature type="domain" description="Nucleoporin Nup188 N-terminal subdomain III" evidence="12">
    <location>
        <begin position="529"/>
        <end position="939"/>
    </location>
</feature>